<gene>
    <name evidence="1" type="ORF">OV079_21820</name>
</gene>
<dbReference type="AlphaFoldDB" id="A0A9X3EQS3"/>
<organism evidence="1 2">
    <name type="scientific">Nannocystis pusilla</name>
    <dbReference type="NCBI Taxonomy" id="889268"/>
    <lineage>
        <taxon>Bacteria</taxon>
        <taxon>Pseudomonadati</taxon>
        <taxon>Myxococcota</taxon>
        <taxon>Polyangia</taxon>
        <taxon>Nannocystales</taxon>
        <taxon>Nannocystaceae</taxon>
        <taxon>Nannocystis</taxon>
    </lineage>
</organism>
<dbReference type="RefSeq" id="WP_267770791.1">
    <property type="nucleotide sequence ID" value="NZ_JAPNKE010000002.1"/>
</dbReference>
<protein>
    <submittedName>
        <fullName evidence="1">Uncharacterized protein</fullName>
    </submittedName>
</protein>
<evidence type="ECO:0000313" key="1">
    <source>
        <dbReference type="EMBL" id="MCY1008146.1"/>
    </source>
</evidence>
<dbReference type="Proteomes" id="UP001150924">
    <property type="component" value="Unassembled WGS sequence"/>
</dbReference>
<accession>A0A9X3EQS3</accession>
<sequence>MSGTYGFDCVRNALAGASDERYVGLSADGSGNMHLLDTTTGRVLGYEHEEGRFDPRRGFDDLDAFAFAMTRVEAAAAKRIPAKKLADLFKALGLPGGIAELG</sequence>
<reference evidence="1" key="1">
    <citation type="submission" date="2022-11" db="EMBL/GenBank/DDBJ databases">
        <title>Minimal conservation of predation-associated metabolite biosynthetic gene clusters underscores biosynthetic potential of Myxococcota including descriptions for ten novel species: Archangium lansinium sp. nov., Myxococcus landrumus sp. nov., Nannocystis bai.</title>
        <authorList>
            <person name="Ahearne A."/>
            <person name="Stevens C."/>
            <person name="Phillips K."/>
        </authorList>
    </citation>
    <scope>NUCLEOTIDE SEQUENCE</scope>
    <source>
        <strain evidence="1">Na p29</strain>
    </source>
</reference>
<keyword evidence="2" id="KW-1185">Reference proteome</keyword>
<evidence type="ECO:0000313" key="2">
    <source>
        <dbReference type="Proteomes" id="UP001150924"/>
    </source>
</evidence>
<proteinExistence type="predicted"/>
<name>A0A9X3EQS3_9BACT</name>
<comment type="caution">
    <text evidence="1">The sequence shown here is derived from an EMBL/GenBank/DDBJ whole genome shotgun (WGS) entry which is preliminary data.</text>
</comment>
<dbReference type="EMBL" id="JAPNKE010000002">
    <property type="protein sequence ID" value="MCY1008146.1"/>
    <property type="molecule type" value="Genomic_DNA"/>
</dbReference>